<sequence length="365" mass="41492">MLDGVKDEIYVVLQDYKDGKNINQNAKKKVDKLLSTYNKSFMTVEVLRFKDKLRWKAEEEEQKAALRMKAASACTVEDLEGISNLCMQIQILSLLKRVGREVHGLDSDDENGISEQFEVELKNVADGDKFGEWILSTGKNDYINSQCIHIAHYFFDSPAFFGILDLSGDDTEVKEFFTDEKWCEMRSDFSKTVTFQGIDEQEEKLLYNLFDDVEKGILTYQQKLVYDEGEVQSLASALIANSSKKPTDRSLIGQKCEFRVAADGFEAIVGLRSGGLPEACKAKKWDDKVDLMLPQSNGQLLMIEKLVTTLLRLHTSKVSGTIWLSKPQDYIETGAVQSFLINMRFAKKDAYDEYVLKNILKGKKE</sequence>
<dbReference type="EMBL" id="CAJVPT010009305">
    <property type="protein sequence ID" value="CAG8560428.1"/>
    <property type="molecule type" value="Genomic_DNA"/>
</dbReference>
<name>A0ACA9M0E8_9GLOM</name>
<accession>A0ACA9M0E8</accession>
<reference evidence="1" key="1">
    <citation type="submission" date="2021-06" db="EMBL/GenBank/DDBJ databases">
        <authorList>
            <person name="Kallberg Y."/>
            <person name="Tangrot J."/>
            <person name="Rosling A."/>
        </authorList>
    </citation>
    <scope>NUCLEOTIDE SEQUENCE</scope>
    <source>
        <strain evidence="1">CL356</strain>
    </source>
</reference>
<evidence type="ECO:0000313" key="2">
    <source>
        <dbReference type="Proteomes" id="UP000789525"/>
    </source>
</evidence>
<dbReference type="Proteomes" id="UP000789525">
    <property type="component" value="Unassembled WGS sequence"/>
</dbReference>
<evidence type="ECO:0000313" key="1">
    <source>
        <dbReference type="EMBL" id="CAG8560428.1"/>
    </source>
</evidence>
<organism evidence="1 2">
    <name type="scientific">Acaulospora colombiana</name>
    <dbReference type="NCBI Taxonomy" id="27376"/>
    <lineage>
        <taxon>Eukaryota</taxon>
        <taxon>Fungi</taxon>
        <taxon>Fungi incertae sedis</taxon>
        <taxon>Mucoromycota</taxon>
        <taxon>Glomeromycotina</taxon>
        <taxon>Glomeromycetes</taxon>
        <taxon>Diversisporales</taxon>
        <taxon>Acaulosporaceae</taxon>
        <taxon>Acaulospora</taxon>
    </lineage>
</organism>
<gene>
    <name evidence="1" type="ORF">ACOLOM_LOCUS5210</name>
</gene>
<protein>
    <submittedName>
        <fullName evidence="1">6057_t:CDS:1</fullName>
    </submittedName>
</protein>
<keyword evidence="2" id="KW-1185">Reference proteome</keyword>
<comment type="caution">
    <text evidence="1">The sequence shown here is derived from an EMBL/GenBank/DDBJ whole genome shotgun (WGS) entry which is preliminary data.</text>
</comment>
<proteinExistence type="predicted"/>
<feature type="non-terminal residue" evidence="1">
    <location>
        <position position="365"/>
    </location>
</feature>